<dbReference type="Gene3D" id="3.30.450.20">
    <property type="entry name" value="PAS domain"/>
    <property type="match status" value="2"/>
</dbReference>
<comment type="caution">
    <text evidence="2">The sequence shown here is derived from an EMBL/GenBank/DDBJ whole genome shotgun (WGS) entry which is preliminary data.</text>
</comment>
<proteinExistence type="predicted"/>
<dbReference type="Gene3D" id="3.30.70.270">
    <property type="match status" value="1"/>
</dbReference>
<name>A0ABU3P8Z2_9BURK</name>
<dbReference type="PANTHER" id="PTHR44757:SF2">
    <property type="entry name" value="BIOFILM ARCHITECTURE MAINTENANCE PROTEIN MBAA"/>
    <property type="match status" value="1"/>
</dbReference>
<reference evidence="2" key="1">
    <citation type="submission" date="2023-09" db="EMBL/GenBank/DDBJ databases">
        <title>Paucibacter sp. APW11 Genome sequencing and assembly.</title>
        <authorList>
            <person name="Kim I."/>
        </authorList>
    </citation>
    <scope>NUCLEOTIDE SEQUENCE</scope>
    <source>
        <strain evidence="2">APW11</strain>
    </source>
</reference>
<feature type="domain" description="GGDEF" evidence="1">
    <location>
        <begin position="364"/>
        <end position="495"/>
    </location>
</feature>
<dbReference type="EC" id="2.7.7.65" evidence="2"/>
<dbReference type="SMART" id="SM00267">
    <property type="entry name" value="GGDEF"/>
    <property type="match status" value="1"/>
</dbReference>
<dbReference type="PROSITE" id="PS50887">
    <property type="entry name" value="GGDEF"/>
    <property type="match status" value="1"/>
</dbReference>
<gene>
    <name evidence="2" type="ORF">RQP53_07105</name>
</gene>
<keyword evidence="3" id="KW-1185">Reference proteome</keyword>
<dbReference type="NCBIfam" id="TIGR00254">
    <property type="entry name" value="GGDEF"/>
    <property type="match status" value="1"/>
</dbReference>
<dbReference type="SUPFAM" id="SSF55785">
    <property type="entry name" value="PYP-like sensor domain (PAS domain)"/>
    <property type="match status" value="2"/>
</dbReference>
<dbReference type="InterPro" id="IPR029787">
    <property type="entry name" value="Nucleotide_cyclase"/>
</dbReference>
<protein>
    <submittedName>
        <fullName evidence="2">GGDEF domain-containing protein</fullName>
        <ecNumber evidence="2">2.7.7.65</ecNumber>
    </submittedName>
</protein>
<dbReference type="PANTHER" id="PTHR44757">
    <property type="entry name" value="DIGUANYLATE CYCLASE DGCP"/>
    <property type="match status" value="1"/>
</dbReference>
<keyword evidence="2" id="KW-0808">Transferase</keyword>
<dbReference type="SUPFAM" id="SSF55073">
    <property type="entry name" value="Nucleotide cyclase"/>
    <property type="match status" value="1"/>
</dbReference>
<dbReference type="InterPro" id="IPR043128">
    <property type="entry name" value="Rev_trsase/Diguanyl_cyclase"/>
</dbReference>
<dbReference type="Pfam" id="PF00990">
    <property type="entry name" value="GGDEF"/>
    <property type="match status" value="1"/>
</dbReference>
<dbReference type="RefSeq" id="WP_315649522.1">
    <property type="nucleotide sequence ID" value="NZ_JAVXZY010000002.1"/>
</dbReference>
<dbReference type="CDD" id="cd01949">
    <property type="entry name" value="GGDEF"/>
    <property type="match status" value="1"/>
</dbReference>
<organism evidence="2 3">
    <name type="scientific">Roseateles aquae</name>
    <dbReference type="NCBI Taxonomy" id="3077235"/>
    <lineage>
        <taxon>Bacteria</taxon>
        <taxon>Pseudomonadati</taxon>
        <taxon>Pseudomonadota</taxon>
        <taxon>Betaproteobacteria</taxon>
        <taxon>Burkholderiales</taxon>
        <taxon>Sphaerotilaceae</taxon>
        <taxon>Roseateles</taxon>
    </lineage>
</organism>
<dbReference type="EMBL" id="JAVXZY010000002">
    <property type="protein sequence ID" value="MDT8999032.1"/>
    <property type="molecule type" value="Genomic_DNA"/>
</dbReference>
<dbReference type="InterPro" id="IPR052155">
    <property type="entry name" value="Biofilm_reg_signaling"/>
</dbReference>
<keyword evidence="2" id="KW-0548">Nucleotidyltransferase</keyword>
<accession>A0ABU3P8Z2</accession>
<dbReference type="GO" id="GO:0052621">
    <property type="term" value="F:diguanylate cyclase activity"/>
    <property type="evidence" value="ECO:0007669"/>
    <property type="project" value="UniProtKB-EC"/>
</dbReference>
<evidence type="ECO:0000313" key="2">
    <source>
        <dbReference type="EMBL" id="MDT8999032.1"/>
    </source>
</evidence>
<evidence type="ECO:0000259" key="1">
    <source>
        <dbReference type="PROSITE" id="PS50887"/>
    </source>
</evidence>
<dbReference type="Proteomes" id="UP001246372">
    <property type="component" value="Unassembled WGS sequence"/>
</dbReference>
<sequence length="511" mass="57180">MNDTDIPAVASLDDPADAAWATLFELAPVSLWLEDFSGLARLFAAWRSMGVVDLHAHLGQDPAHVQACIRKLRVLRVNERSVQLLGAPDAATLLARLDEVFRGDLLEHLVPELVHLWEGRLSFSCSAVNYTLDGRRLDVMLQIRVLPGHEQNWGRVLLALEDISERERARLALQRAEQYAAALFEHSPVSLWVEDFSAVKRELDLLSASGVHDLGAHLAGHPEFIRHCLAQVRVLQVNRHTLRLFRAADQASLVSNLPRLLRDEVLVPFAEQLVELWNGQLVQQRETINYTMDGELMHMQMQFAVLPGHESDWSHVQISLTDISARKKAEAYLEYLGKHDPLTKLGNRSFFSEEVARLERRAQGPVAVLVIDVNGLKQVNDESGHAAGDALLRRAGEVLMAVIEPPMSASRIGGDEFVLLLPDADQARGERLVAELQELLEMNNQFHGGFALSFATGLAIWQAGERMELTVQRADEAMYALKRSFYANREHERRRGLRAGDAMPASSQETI</sequence>
<dbReference type="InterPro" id="IPR000160">
    <property type="entry name" value="GGDEF_dom"/>
</dbReference>
<dbReference type="InterPro" id="IPR035965">
    <property type="entry name" value="PAS-like_dom_sf"/>
</dbReference>
<evidence type="ECO:0000313" key="3">
    <source>
        <dbReference type="Proteomes" id="UP001246372"/>
    </source>
</evidence>